<reference evidence="2 3" key="1">
    <citation type="submission" date="2024-09" db="EMBL/GenBank/DDBJ databases">
        <title>Genome sequencing and assembly of Phytophthora oleae, isolate VK10A, causative agent of rot of olive drupes.</title>
        <authorList>
            <person name="Conti Taguali S."/>
            <person name="Riolo M."/>
            <person name="La Spada F."/>
            <person name="Cacciola S.O."/>
            <person name="Dionisio G."/>
        </authorList>
    </citation>
    <scope>NUCLEOTIDE SEQUENCE [LARGE SCALE GENOMIC DNA]</scope>
    <source>
        <strain evidence="2 3">VK10A</strain>
    </source>
</reference>
<feature type="region of interest" description="Disordered" evidence="1">
    <location>
        <begin position="1"/>
        <end position="63"/>
    </location>
</feature>
<feature type="region of interest" description="Disordered" evidence="1">
    <location>
        <begin position="89"/>
        <end position="132"/>
    </location>
</feature>
<proteinExistence type="predicted"/>
<comment type="caution">
    <text evidence="2">The sequence shown here is derived from an EMBL/GenBank/DDBJ whole genome shotgun (WGS) entry which is preliminary data.</text>
</comment>
<name>A0ABD3FMG1_9STRA</name>
<feature type="compositionally biased region" description="Polar residues" evidence="1">
    <location>
        <begin position="17"/>
        <end position="26"/>
    </location>
</feature>
<dbReference type="Proteomes" id="UP001632037">
    <property type="component" value="Unassembled WGS sequence"/>
</dbReference>
<dbReference type="AlphaFoldDB" id="A0ABD3FMG1"/>
<evidence type="ECO:0000256" key="1">
    <source>
        <dbReference type="SAM" id="MobiDB-lite"/>
    </source>
</evidence>
<gene>
    <name evidence="2" type="ORF">V7S43_007734</name>
</gene>
<evidence type="ECO:0000313" key="2">
    <source>
        <dbReference type="EMBL" id="KAL3667514.1"/>
    </source>
</evidence>
<evidence type="ECO:0000313" key="3">
    <source>
        <dbReference type="Proteomes" id="UP001632037"/>
    </source>
</evidence>
<keyword evidence="3" id="KW-1185">Reference proteome</keyword>
<sequence>MHFLVEDGSEEDKAPVPTQQPSSSAGDTVDQLFVLPGPHAGEDTADSADDTASAVDSVEEDDVPDILADTTDLLNVDGAGGRDVNYDVLDSGDEAAKDDVVTDTESNAGEWPSHVSAGGEIPSGPGPRRDGY</sequence>
<protein>
    <submittedName>
        <fullName evidence="2">Uncharacterized protein</fullName>
    </submittedName>
</protein>
<dbReference type="EMBL" id="JBIMZQ010000014">
    <property type="protein sequence ID" value="KAL3667514.1"/>
    <property type="molecule type" value="Genomic_DNA"/>
</dbReference>
<accession>A0ABD3FMG1</accession>
<organism evidence="2 3">
    <name type="scientific">Phytophthora oleae</name>
    <dbReference type="NCBI Taxonomy" id="2107226"/>
    <lineage>
        <taxon>Eukaryota</taxon>
        <taxon>Sar</taxon>
        <taxon>Stramenopiles</taxon>
        <taxon>Oomycota</taxon>
        <taxon>Peronosporomycetes</taxon>
        <taxon>Peronosporales</taxon>
        <taxon>Peronosporaceae</taxon>
        <taxon>Phytophthora</taxon>
    </lineage>
</organism>